<keyword evidence="4" id="KW-1185">Reference proteome</keyword>
<proteinExistence type="predicted"/>
<dbReference type="STRING" id="287986.DV20_39145"/>
<dbReference type="PANTHER" id="PTHR35525">
    <property type="entry name" value="BLL6575 PROTEIN"/>
    <property type="match status" value="1"/>
</dbReference>
<dbReference type="Proteomes" id="UP000027345">
    <property type="component" value="Unassembled WGS sequence"/>
</dbReference>
<dbReference type="InterPro" id="IPR010852">
    <property type="entry name" value="ABATE"/>
</dbReference>
<gene>
    <name evidence="3" type="ORF">DV20_39145</name>
</gene>
<protein>
    <recommendedName>
        <fullName evidence="2">Zinc finger CGNR domain-containing protein</fullName>
    </recommendedName>
</protein>
<dbReference type="Gene3D" id="1.10.3300.10">
    <property type="entry name" value="Jann2411-like domain"/>
    <property type="match status" value="1"/>
</dbReference>
<feature type="domain" description="Zinc finger CGNR" evidence="2">
    <location>
        <begin position="137"/>
        <end position="178"/>
    </location>
</feature>
<name>A0A066TSN1_9PSEU</name>
<dbReference type="AlphaFoldDB" id="A0A066TSN1"/>
<dbReference type="Pfam" id="PF11706">
    <property type="entry name" value="zf-CGNR"/>
    <property type="match status" value="1"/>
</dbReference>
<accession>A0A066TSN1</accession>
<evidence type="ECO:0000313" key="3">
    <source>
        <dbReference type="EMBL" id="KDN16542.1"/>
    </source>
</evidence>
<evidence type="ECO:0000259" key="2">
    <source>
        <dbReference type="Pfam" id="PF11706"/>
    </source>
</evidence>
<dbReference type="InterPro" id="IPR021005">
    <property type="entry name" value="Znf_CGNR"/>
</dbReference>
<evidence type="ECO:0000313" key="4">
    <source>
        <dbReference type="Proteomes" id="UP000027345"/>
    </source>
</evidence>
<comment type="caution">
    <text evidence="3">The sequence shown here is derived from an EMBL/GenBank/DDBJ whole genome shotgun (WGS) entry which is preliminary data.</text>
</comment>
<reference evidence="3 4" key="1">
    <citation type="submission" date="2014-05" db="EMBL/GenBank/DDBJ databases">
        <title>Draft genome sequence of Amycolatopsis rifamycinica DSM 46095.</title>
        <authorList>
            <person name="Lal R."/>
            <person name="Saxena A."/>
            <person name="Kumari R."/>
            <person name="Mukherjee U."/>
            <person name="Singh P."/>
            <person name="Sangwan N."/>
            <person name="Mahato N.K."/>
        </authorList>
    </citation>
    <scope>NUCLEOTIDE SEQUENCE [LARGE SCALE GENOMIC DNA]</scope>
    <source>
        <strain evidence="3 4">DSM 46095</strain>
    </source>
</reference>
<sequence length="191" mass="20448">MEWVFDGGRPCLDLVNTMRSRHEEGVELLTGPDALAEWLSRAGLTTGPVPVTAGNVLAAKALREAIDRVLLPSEEPSEMDVELVNNAAASAPAPPPRLALVDGALRREVPAPKDPVAAAFAILAADAIDLATSDAEVRICAADDCGQRFCDASPRRNRQWCSMSRCGNRAKARAHYARTGPQAKRDVERPA</sequence>
<dbReference type="InterPro" id="IPR023286">
    <property type="entry name" value="ABATE_dom_sf"/>
</dbReference>
<feature type="region of interest" description="Disordered" evidence="1">
    <location>
        <begin position="171"/>
        <end position="191"/>
    </location>
</feature>
<dbReference type="SUPFAM" id="SSF160904">
    <property type="entry name" value="Jann2411-like"/>
    <property type="match status" value="1"/>
</dbReference>
<dbReference type="Pfam" id="PF07336">
    <property type="entry name" value="ABATE"/>
    <property type="match status" value="1"/>
</dbReference>
<dbReference type="eggNOG" id="COG5516">
    <property type="taxonomic scope" value="Bacteria"/>
</dbReference>
<dbReference type="PANTHER" id="PTHR35525:SF3">
    <property type="entry name" value="BLL6575 PROTEIN"/>
    <property type="match status" value="1"/>
</dbReference>
<evidence type="ECO:0000256" key="1">
    <source>
        <dbReference type="SAM" id="MobiDB-lite"/>
    </source>
</evidence>
<dbReference type="RefSeq" id="WP_200876587.1">
    <property type="nucleotide sequence ID" value="NZ_JMQI01000079.1"/>
</dbReference>
<dbReference type="EMBL" id="JMQI01000079">
    <property type="protein sequence ID" value="KDN16542.1"/>
    <property type="molecule type" value="Genomic_DNA"/>
</dbReference>
<organism evidence="3 4">
    <name type="scientific">Amycolatopsis rifamycinica</name>
    <dbReference type="NCBI Taxonomy" id="287986"/>
    <lineage>
        <taxon>Bacteria</taxon>
        <taxon>Bacillati</taxon>
        <taxon>Actinomycetota</taxon>
        <taxon>Actinomycetes</taxon>
        <taxon>Pseudonocardiales</taxon>
        <taxon>Pseudonocardiaceae</taxon>
        <taxon>Amycolatopsis</taxon>
    </lineage>
</organism>